<dbReference type="SMART" id="SM00363">
    <property type="entry name" value="S4"/>
    <property type="match status" value="1"/>
</dbReference>
<dbReference type="Proteomes" id="UP001235712">
    <property type="component" value="Unassembled WGS sequence"/>
</dbReference>
<keyword evidence="8" id="KW-1185">Reference proteome</keyword>
<dbReference type="Pfam" id="PF01479">
    <property type="entry name" value="S4"/>
    <property type="match status" value="1"/>
</dbReference>
<keyword evidence="3" id="KW-0238">DNA-binding</keyword>
<reference evidence="7 8" key="1">
    <citation type="submission" date="2023-07" db="EMBL/GenBank/DDBJ databases">
        <title>Sequencing the genomes of 1000 actinobacteria strains.</title>
        <authorList>
            <person name="Klenk H.-P."/>
        </authorList>
    </citation>
    <scope>NUCLEOTIDE SEQUENCE [LARGE SCALE GENOMIC DNA]</scope>
    <source>
        <strain evidence="7 8">DSM 44388</strain>
    </source>
</reference>
<feature type="region of interest" description="Disordered" evidence="5">
    <location>
        <begin position="102"/>
        <end position="122"/>
    </location>
</feature>
<dbReference type="CDD" id="cd00165">
    <property type="entry name" value="S4"/>
    <property type="match status" value="1"/>
</dbReference>
<evidence type="ECO:0000313" key="7">
    <source>
        <dbReference type="EMBL" id="MDP9825709.1"/>
    </source>
</evidence>
<sequence length="122" mass="13485">MDDVEVRLDVWVSSVRLFKTRSAASSACRGGHVSVNGNKAKPSTMVRVGDKVESLTPGGERITIVRKLIHKRVGAAVAVTCYEDLTPAPPPKEEIVHVAVRDRGAGRPTKRERRQLDRFRVQ</sequence>
<evidence type="ECO:0000256" key="4">
    <source>
        <dbReference type="PROSITE-ProRule" id="PRU00182"/>
    </source>
</evidence>
<dbReference type="SUPFAM" id="SSF55174">
    <property type="entry name" value="Alpha-L RNA-binding motif"/>
    <property type="match status" value="1"/>
</dbReference>
<evidence type="ECO:0000259" key="6">
    <source>
        <dbReference type="SMART" id="SM00363"/>
    </source>
</evidence>
<dbReference type="PIRSF" id="PIRSF016821">
    <property type="entry name" value="HSP15"/>
    <property type="match status" value="1"/>
</dbReference>
<dbReference type="InterPro" id="IPR025708">
    <property type="entry name" value="HSP15"/>
</dbReference>
<gene>
    <name evidence="7" type="ORF">J2S57_001458</name>
</gene>
<protein>
    <submittedName>
        <fullName evidence="7">Ribosome-associated heat shock protein Hsp15</fullName>
    </submittedName>
</protein>
<dbReference type="RefSeq" id="WP_307239772.1">
    <property type="nucleotide sequence ID" value="NZ_JAUSQZ010000001.1"/>
</dbReference>
<keyword evidence="7" id="KW-0346">Stress response</keyword>
<name>A0ABT9NZ42_9ACTN</name>
<dbReference type="InterPro" id="IPR036986">
    <property type="entry name" value="S4_RNA-bd_sf"/>
</dbReference>
<evidence type="ECO:0000313" key="8">
    <source>
        <dbReference type="Proteomes" id="UP001235712"/>
    </source>
</evidence>
<keyword evidence="2 4" id="KW-0694">RNA-binding</keyword>
<accession>A0ABT9NZ42</accession>
<comment type="caution">
    <text evidence="7">The sequence shown here is derived from an EMBL/GenBank/DDBJ whole genome shotgun (WGS) entry which is preliminary data.</text>
</comment>
<proteinExistence type="inferred from homology"/>
<evidence type="ECO:0000256" key="3">
    <source>
        <dbReference type="ARBA" id="ARBA00023125"/>
    </source>
</evidence>
<dbReference type="Gene3D" id="3.10.290.10">
    <property type="entry name" value="RNA-binding S4 domain"/>
    <property type="match status" value="1"/>
</dbReference>
<dbReference type="PROSITE" id="PS50889">
    <property type="entry name" value="S4"/>
    <property type="match status" value="1"/>
</dbReference>
<dbReference type="EMBL" id="JAUSQZ010000001">
    <property type="protein sequence ID" value="MDP9825709.1"/>
    <property type="molecule type" value="Genomic_DNA"/>
</dbReference>
<evidence type="ECO:0000256" key="5">
    <source>
        <dbReference type="SAM" id="MobiDB-lite"/>
    </source>
</evidence>
<organism evidence="7 8">
    <name type="scientific">Kineosporia succinea</name>
    <dbReference type="NCBI Taxonomy" id="84632"/>
    <lineage>
        <taxon>Bacteria</taxon>
        <taxon>Bacillati</taxon>
        <taxon>Actinomycetota</taxon>
        <taxon>Actinomycetes</taxon>
        <taxon>Kineosporiales</taxon>
        <taxon>Kineosporiaceae</taxon>
        <taxon>Kineosporia</taxon>
    </lineage>
</organism>
<feature type="domain" description="RNA-binding S4" evidence="6">
    <location>
        <begin position="6"/>
        <end position="69"/>
    </location>
</feature>
<dbReference type="InterPro" id="IPR002942">
    <property type="entry name" value="S4_RNA-bd"/>
</dbReference>
<comment type="similarity">
    <text evidence="1">Belongs to the HSP15 family.</text>
</comment>
<evidence type="ECO:0000256" key="1">
    <source>
        <dbReference type="ARBA" id="ARBA00008396"/>
    </source>
</evidence>
<evidence type="ECO:0000256" key="2">
    <source>
        <dbReference type="ARBA" id="ARBA00022884"/>
    </source>
</evidence>